<feature type="non-terminal residue" evidence="2">
    <location>
        <position position="1"/>
    </location>
</feature>
<name>A0A3B1C8K3_9ZZZZ</name>
<feature type="domain" description="Xylose isomerase-like TIM barrel" evidence="1">
    <location>
        <begin position="2"/>
        <end position="127"/>
    </location>
</feature>
<dbReference type="AlphaFoldDB" id="A0A3B1C8K3"/>
<gene>
    <name evidence="2" type="ORF">MNBD_IGNAVI01-1535</name>
</gene>
<protein>
    <recommendedName>
        <fullName evidence="1">Xylose isomerase-like TIM barrel domain-containing protein</fullName>
    </recommendedName>
</protein>
<organism evidence="2">
    <name type="scientific">hydrothermal vent metagenome</name>
    <dbReference type="NCBI Taxonomy" id="652676"/>
    <lineage>
        <taxon>unclassified sequences</taxon>
        <taxon>metagenomes</taxon>
        <taxon>ecological metagenomes</taxon>
    </lineage>
</organism>
<evidence type="ECO:0000259" key="1">
    <source>
        <dbReference type="Pfam" id="PF01261"/>
    </source>
</evidence>
<evidence type="ECO:0000313" key="2">
    <source>
        <dbReference type="EMBL" id="VAX26519.1"/>
    </source>
</evidence>
<reference evidence="2" key="1">
    <citation type="submission" date="2018-06" db="EMBL/GenBank/DDBJ databases">
        <authorList>
            <person name="Zhirakovskaya E."/>
        </authorList>
    </citation>
    <scope>NUCLEOTIDE SEQUENCE</scope>
</reference>
<dbReference type="InterPro" id="IPR013022">
    <property type="entry name" value="Xyl_isomerase-like_TIM-brl"/>
</dbReference>
<dbReference type="SUPFAM" id="SSF51658">
    <property type="entry name" value="Xylose isomerase-like"/>
    <property type="match status" value="1"/>
</dbReference>
<accession>A0A3B1C8K3</accession>
<proteinExistence type="predicted"/>
<dbReference type="InterPro" id="IPR036237">
    <property type="entry name" value="Xyl_isomerase-like_sf"/>
</dbReference>
<dbReference type="EMBL" id="UOGD01000344">
    <property type="protein sequence ID" value="VAX26519.1"/>
    <property type="molecule type" value="Genomic_DNA"/>
</dbReference>
<sequence>KTLEQIGRSLNEVGKFAGEHGQKIRLEVHGKGTQLLPNIKSIMDVATDPNVGVCWNSNDTDLNGKGLEYNFNLVKDRLGDTVHVRELNIGNYPYQELMSLFVRMKYNGWILLECRTDPKDKVKALIEQRKVWEKMIAQG</sequence>
<dbReference type="Pfam" id="PF01261">
    <property type="entry name" value="AP_endonuc_2"/>
    <property type="match status" value="1"/>
</dbReference>
<dbReference type="Gene3D" id="3.20.20.150">
    <property type="entry name" value="Divalent-metal-dependent TIM barrel enzymes"/>
    <property type="match status" value="1"/>
</dbReference>